<comment type="caution">
    <text evidence="1">The sequence shown here is derived from an EMBL/GenBank/DDBJ whole genome shotgun (WGS) entry which is preliminary data.</text>
</comment>
<keyword evidence="2" id="KW-1185">Reference proteome</keyword>
<dbReference type="EMBL" id="MU006109">
    <property type="protein sequence ID" value="KAF2835457.1"/>
    <property type="molecule type" value="Genomic_DNA"/>
</dbReference>
<sequence>MSSKRKITIFESQYDAAKLKSNGYQFQIAKTVLKGSGEAETNMVWKSKAIAPVTAISWDVVYALNWTADLTYASAQVTVGGVWQQCNKDQGYELGPDGYWVASSVKPKPGYMLAKINYQYPETSGIKVIIGVQNESGDYDPVFVDTVSMPPGSTGQYQPQESVTWWYEAGNLTATMISSNMTNPGGVNLSAPAPTTNKYEWWTTFIFDDGKWLNSQQKPAPSLHGPPPFIAPIASNPGFNGLIEAPSITGLLYPIVCSIVFGVAVKAAQQTDVAQKITDFISQTNLNVKATWTLPNGKELQVTYGKPKNAPANSIAAIAFLASNVDAVAPVNAALESAKARGLFPPGETWEVHLTSY</sequence>
<proteinExistence type="predicted"/>
<name>A0A9P4S362_9PEZI</name>
<evidence type="ECO:0000313" key="1">
    <source>
        <dbReference type="EMBL" id="KAF2835457.1"/>
    </source>
</evidence>
<dbReference type="Proteomes" id="UP000799429">
    <property type="component" value="Unassembled WGS sequence"/>
</dbReference>
<organism evidence="1 2">
    <name type="scientific">Patellaria atrata CBS 101060</name>
    <dbReference type="NCBI Taxonomy" id="1346257"/>
    <lineage>
        <taxon>Eukaryota</taxon>
        <taxon>Fungi</taxon>
        <taxon>Dikarya</taxon>
        <taxon>Ascomycota</taxon>
        <taxon>Pezizomycotina</taxon>
        <taxon>Dothideomycetes</taxon>
        <taxon>Dothideomycetes incertae sedis</taxon>
        <taxon>Patellariales</taxon>
        <taxon>Patellariaceae</taxon>
        <taxon>Patellaria</taxon>
    </lineage>
</organism>
<gene>
    <name evidence="1" type="ORF">M501DRAFT_454869</name>
</gene>
<dbReference type="OrthoDB" id="3343459at2759"/>
<protein>
    <submittedName>
        <fullName evidence="1">Uncharacterized protein</fullName>
    </submittedName>
</protein>
<accession>A0A9P4S362</accession>
<reference evidence="1" key="1">
    <citation type="journal article" date="2020" name="Stud. Mycol.">
        <title>101 Dothideomycetes genomes: a test case for predicting lifestyles and emergence of pathogens.</title>
        <authorList>
            <person name="Haridas S."/>
            <person name="Albert R."/>
            <person name="Binder M."/>
            <person name="Bloem J."/>
            <person name="Labutti K."/>
            <person name="Salamov A."/>
            <person name="Andreopoulos B."/>
            <person name="Baker S."/>
            <person name="Barry K."/>
            <person name="Bills G."/>
            <person name="Bluhm B."/>
            <person name="Cannon C."/>
            <person name="Castanera R."/>
            <person name="Culley D."/>
            <person name="Daum C."/>
            <person name="Ezra D."/>
            <person name="Gonzalez J."/>
            <person name="Henrissat B."/>
            <person name="Kuo A."/>
            <person name="Liang C."/>
            <person name="Lipzen A."/>
            <person name="Lutzoni F."/>
            <person name="Magnuson J."/>
            <person name="Mondo S."/>
            <person name="Nolan M."/>
            <person name="Ohm R."/>
            <person name="Pangilinan J."/>
            <person name="Park H.-J."/>
            <person name="Ramirez L."/>
            <person name="Alfaro M."/>
            <person name="Sun H."/>
            <person name="Tritt A."/>
            <person name="Yoshinaga Y."/>
            <person name="Zwiers L.-H."/>
            <person name="Turgeon B."/>
            <person name="Goodwin S."/>
            <person name="Spatafora J."/>
            <person name="Crous P."/>
            <person name="Grigoriev I."/>
        </authorList>
    </citation>
    <scope>NUCLEOTIDE SEQUENCE</scope>
    <source>
        <strain evidence="1">CBS 101060</strain>
    </source>
</reference>
<dbReference type="AlphaFoldDB" id="A0A9P4S362"/>
<evidence type="ECO:0000313" key="2">
    <source>
        <dbReference type="Proteomes" id="UP000799429"/>
    </source>
</evidence>